<dbReference type="GO" id="GO:0003677">
    <property type="term" value="F:DNA binding"/>
    <property type="evidence" value="ECO:0007669"/>
    <property type="project" value="UniProtKB-KW"/>
</dbReference>
<evidence type="ECO:0000256" key="3">
    <source>
        <dbReference type="ARBA" id="ARBA00023163"/>
    </source>
</evidence>
<dbReference type="Gene3D" id="1.10.10.10">
    <property type="entry name" value="Winged helix-like DNA-binding domain superfamily/Winged helix DNA-binding domain"/>
    <property type="match status" value="1"/>
</dbReference>
<organism evidence="7 8">
    <name type="scientific">Ensifer oleiphilus</name>
    <dbReference type="NCBI Taxonomy" id="2742698"/>
    <lineage>
        <taxon>Bacteria</taxon>
        <taxon>Pseudomonadati</taxon>
        <taxon>Pseudomonadota</taxon>
        <taxon>Alphaproteobacteria</taxon>
        <taxon>Hyphomicrobiales</taxon>
        <taxon>Rhizobiaceae</taxon>
        <taxon>Sinorhizobium/Ensifer group</taxon>
        <taxon>Ensifer</taxon>
    </lineage>
</organism>
<dbReference type="GO" id="GO:0000160">
    <property type="term" value="P:phosphorelay signal transduction system"/>
    <property type="evidence" value="ECO:0007669"/>
    <property type="project" value="InterPro"/>
</dbReference>
<evidence type="ECO:0000259" key="6">
    <source>
        <dbReference type="PROSITE" id="PS50110"/>
    </source>
</evidence>
<dbReference type="AlphaFoldDB" id="A0A7Y6Q4J0"/>
<protein>
    <submittedName>
        <fullName evidence="7">Response regulator transcription factor</fullName>
    </submittedName>
</protein>
<keyword evidence="2" id="KW-0238">DNA-binding</keyword>
<gene>
    <name evidence="7" type="ORF">HT585_08635</name>
</gene>
<dbReference type="Gene3D" id="3.40.50.2300">
    <property type="match status" value="1"/>
</dbReference>
<feature type="domain" description="HTH luxR-type" evidence="5">
    <location>
        <begin position="137"/>
        <end position="202"/>
    </location>
</feature>
<dbReference type="PANTHER" id="PTHR44688">
    <property type="entry name" value="DNA-BINDING TRANSCRIPTIONAL ACTIVATOR DEVR_DOSR"/>
    <property type="match status" value="1"/>
</dbReference>
<dbReference type="PANTHER" id="PTHR44688:SF16">
    <property type="entry name" value="DNA-BINDING TRANSCRIPTIONAL ACTIVATOR DEVR_DOSR"/>
    <property type="match status" value="1"/>
</dbReference>
<dbReference type="InterPro" id="IPR036388">
    <property type="entry name" value="WH-like_DNA-bd_sf"/>
</dbReference>
<feature type="modified residue" description="4-aspartylphosphate" evidence="4">
    <location>
        <position position="56"/>
    </location>
</feature>
<dbReference type="InterPro" id="IPR011006">
    <property type="entry name" value="CheY-like_superfamily"/>
</dbReference>
<dbReference type="InterPro" id="IPR000792">
    <property type="entry name" value="Tscrpt_reg_LuxR_C"/>
</dbReference>
<dbReference type="Pfam" id="PF00196">
    <property type="entry name" value="GerE"/>
    <property type="match status" value="1"/>
</dbReference>
<dbReference type="Proteomes" id="UP000520198">
    <property type="component" value="Unassembled WGS sequence"/>
</dbReference>
<reference evidence="7 8" key="1">
    <citation type="submission" date="2020-06" db="EMBL/GenBank/DDBJ databases">
        <authorList>
            <person name="Grouzdev D.S."/>
        </authorList>
    </citation>
    <scope>NUCLEOTIDE SEQUENCE [LARGE SCALE GENOMIC DNA]</scope>
    <source>
        <strain evidence="7 8">HO-A22</strain>
    </source>
</reference>
<proteinExistence type="predicted"/>
<sequence>MGQSAGSIFLLDDDELVLRALKRLLAASGYGVQAFQSAEAMLASTNLDAADCFILDLGLPGIDGLAAQQALTSGGGSQSIIFLTGRGDIPASVKAMKAGAVDFLTKPVDARALLAAVEVALSRTRSEQEQERRRASVRRRLESLTPREAQVLDLVVAGRLNKQIAADLGTVEKTVKVHRGRMMTKMGVRTVADLVRLVASADAALGALDPGPTTTTHGDAVRMLDE</sequence>
<evidence type="ECO:0000313" key="7">
    <source>
        <dbReference type="EMBL" id="NVD38919.1"/>
    </source>
</evidence>
<dbReference type="RefSeq" id="WP_176352526.1">
    <property type="nucleotide sequence ID" value="NZ_JABWDU010000002.1"/>
</dbReference>
<keyword evidence="4" id="KW-0597">Phosphoprotein</keyword>
<dbReference type="PRINTS" id="PR00038">
    <property type="entry name" value="HTHLUXR"/>
</dbReference>
<evidence type="ECO:0000313" key="8">
    <source>
        <dbReference type="Proteomes" id="UP000520198"/>
    </source>
</evidence>
<evidence type="ECO:0000256" key="2">
    <source>
        <dbReference type="ARBA" id="ARBA00023125"/>
    </source>
</evidence>
<keyword evidence="1" id="KW-0805">Transcription regulation</keyword>
<evidence type="ECO:0000256" key="4">
    <source>
        <dbReference type="PROSITE-ProRule" id="PRU00169"/>
    </source>
</evidence>
<keyword evidence="8" id="KW-1185">Reference proteome</keyword>
<evidence type="ECO:0000256" key="1">
    <source>
        <dbReference type="ARBA" id="ARBA00023015"/>
    </source>
</evidence>
<dbReference type="InterPro" id="IPR001789">
    <property type="entry name" value="Sig_transdc_resp-reg_receiver"/>
</dbReference>
<keyword evidence="3" id="KW-0804">Transcription</keyword>
<dbReference type="Pfam" id="PF00072">
    <property type="entry name" value="Response_reg"/>
    <property type="match status" value="1"/>
</dbReference>
<dbReference type="SUPFAM" id="SSF52172">
    <property type="entry name" value="CheY-like"/>
    <property type="match status" value="1"/>
</dbReference>
<name>A0A7Y6Q4J0_9HYPH</name>
<dbReference type="PROSITE" id="PS50043">
    <property type="entry name" value="HTH_LUXR_2"/>
    <property type="match status" value="1"/>
</dbReference>
<dbReference type="SMART" id="SM00448">
    <property type="entry name" value="REC"/>
    <property type="match status" value="1"/>
</dbReference>
<dbReference type="GO" id="GO:0006355">
    <property type="term" value="P:regulation of DNA-templated transcription"/>
    <property type="evidence" value="ECO:0007669"/>
    <property type="project" value="InterPro"/>
</dbReference>
<dbReference type="SUPFAM" id="SSF46894">
    <property type="entry name" value="C-terminal effector domain of the bipartite response regulators"/>
    <property type="match status" value="1"/>
</dbReference>
<evidence type="ECO:0000259" key="5">
    <source>
        <dbReference type="PROSITE" id="PS50043"/>
    </source>
</evidence>
<feature type="domain" description="Response regulatory" evidence="6">
    <location>
        <begin position="7"/>
        <end position="121"/>
    </location>
</feature>
<dbReference type="EMBL" id="JABWDU010000002">
    <property type="protein sequence ID" value="NVD38919.1"/>
    <property type="molecule type" value="Genomic_DNA"/>
</dbReference>
<dbReference type="InterPro" id="IPR016032">
    <property type="entry name" value="Sig_transdc_resp-reg_C-effctor"/>
</dbReference>
<dbReference type="CDD" id="cd06170">
    <property type="entry name" value="LuxR_C_like"/>
    <property type="match status" value="1"/>
</dbReference>
<dbReference type="PROSITE" id="PS50110">
    <property type="entry name" value="RESPONSE_REGULATORY"/>
    <property type="match status" value="1"/>
</dbReference>
<dbReference type="SMART" id="SM00421">
    <property type="entry name" value="HTH_LUXR"/>
    <property type="match status" value="1"/>
</dbReference>
<accession>A0A7Y6Q4J0</accession>
<comment type="caution">
    <text evidence="7">The sequence shown here is derived from an EMBL/GenBank/DDBJ whole genome shotgun (WGS) entry which is preliminary data.</text>
</comment>